<evidence type="ECO:0000313" key="2">
    <source>
        <dbReference type="Proteomes" id="UP000183365"/>
    </source>
</evidence>
<protein>
    <submittedName>
        <fullName evidence="1">Uncharacterized protein</fullName>
    </submittedName>
</protein>
<name>A0A1L0CHK9_9ASCO</name>
<dbReference type="OrthoDB" id="3972158at2759"/>
<accession>A0A1L0CHK9</accession>
<sequence>MSTEQDLESLTFLTVHEVIEYITTSSIDSINDILLNLLIKNIQVKRKYISNTDNLEKVINMGSHANFDQHIVDHLQKYDFIDNYYKYIVTDECILDRNGNLKVRPVKDSKMKSHCISILNSWAQGLEMDLKVVNTTNSEEYQLVYLNIANQFPTFNDEKINDVIDSWGNLKKSYHLIKTKEPGMNLSLKLANQSEFNKNEIFFIKAISEIFSKPKESTVYSIRDCNLTKVDLLNSESDMFLIGLYKLYYNMELIDKSISYMKFVHLLKGEQVALGLLKRFDYMIDEIQSAYNINYDYYKENDMPTPDPNENTYVEEIQRLNQNEIKKLLDILIQQKWVILYPNSSLKASSKLNYEMNTYPTNKCFKCPNSISIEQGLQCASCHEGFICLSCSKGYLDASKHTLNKKDRTLNDGKWCPKCFESWRSPDDMIFYL</sequence>
<dbReference type="Proteomes" id="UP000183365">
    <property type="component" value="Unassembled WGS sequence"/>
</dbReference>
<dbReference type="EMBL" id="FQNF01000005">
    <property type="protein sequence ID" value="SGZ38245.1"/>
    <property type="molecule type" value="Genomic_DNA"/>
</dbReference>
<proteinExistence type="predicted"/>
<dbReference type="VEuPathDB" id="FungiDB:HGUI_00445"/>
<evidence type="ECO:0000313" key="1">
    <source>
        <dbReference type="EMBL" id="SGZ38245.1"/>
    </source>
</evidence>
<gene>
    <name evidence="1" type="ORF">HGUI_00445</name>
</gene>
<organism evidence="1 2">
    <name type="scientific">Hanseniaspora guilliermondii</name>
    <dbReference type="NCBI Taxonomy" id="56406"/>
    <lineage>
        <taxon>Eukaryota</taxon>
        <taxon>Fungi</taxon>
        <taxon>Dikarya</taxon>
        <taxon>Ascomycota</taxon>
        <taxon>Saccharomycotina</taxon>
        <taxon>Saccharomycetes</taxon>
        <taxon>Saccharomycodales</taxon>
        <taxon>Saccharomycodaceae</taxon>
        <taxon>Hanseniaspora</taxon>
    </lineage>
</organism>
<keyword evidence="2" id="KW-1185">Reference proteome</keyword>
<reference evidence="2" key="1">
    <citation type="submission" date="2016-11" db="EMBL/GenBank/DDBJ databases">
        <authorList>
            <person name="Guldener U."/>
        </authorList>
    </citation>
    <scope>NUCLEOTIDE SEQUENCE [LARGE SCALE GENOMIC DNA]</scope>
</reference>
<dbReference type="AlphaFoldDB" id="A0A1L0CHK9"/>